<evidence type="ECO:0000313" key="4">
    <source>
        <dbReference type="Proteomes" id="UP000289738"/>
    </source>
</evidence>
<dbReference type="PANTHER" id="PTHR47718:SF13">
    <property type="entry name" value="OS09G0290500 PROTEIN"/>
    <property type="match status" value="1"/>
</dbReference>
<organism evidence="3 4">
    <name type="scientific">Arachis hypogaea</name>
    <name type="common">Peanut</name>
    <dbReference type="NCBI Taxonomy" id="3818"/>
    <lineage>
        <taxon>Eukaryota</taxon>
        <taxon>Viridiplantae</taxon>
        <taxon>Streptophyta</taxon>
        <taxon>Embryophyta</taxon>
        <taxon>Tracheophyta</taxon>
        <taxon>Spermatophyta</taxon>
        <taxon>Magnoliopsida</taxon>
        <taxon>eudicotyledons</taxon>
        <taxon>Gunneridae</taxon>
        <taxon>Pentapetalae</taxon>
        <taxon>rosids</taxon>
        <taxon>fabids</taxon>
        <taxon>Fabales</taxon>
        <taxon>Fabaceae</taxon>
        <taxon>Papilionoideae</taxon>
        <taxon>50 kb inversion clade</taxon>
        <taxon>dalbergioids sensu lato</taxon>
        <taxon>Dalbergieae</taxon>
        <taxon>Pterocarpus clade</taxon>
        <taxon>Arachis</taxon>
    </lineage>
</organism>
<evidence type="ECO:0000313" key="3">
    <source>
        <dbReference type="EMBL" id="RYR04157.1"/>
    </source>
</evidence>
<protein>
    <recommendedName>
        <fullName evidence="2">FAR1 domain-containing protein</fullName>
    </recommendedName>
</protein>
<feature type="domain" description="FAR1" evidence="2">
    <location>
        <begin position="140"/>
        <end position="228"/>
    </location>
</feature>
<accession>A0A444YQH5</accession>
<dbReference type="Proteomes" id="UP000289738">
    <property type="component" value="Chromosome B06"/>
</dbReference>
<feature type="compositionally biased region" description="Polar residues" evidence="1">
    <location>
        <begin position="65"/>
        <end position="81"/>
    </location>
</feature>
<dbReference type="PANTHER" id="PTHR47718">
    <property type="entry name" value="OS01G0519700 PROTEIN"/>
    <property type="match status" value="1"/>
</dbReference>
<evidence type="ECO:0000256" key="1">
    <source>
        <dbReference type="SAM" id="MobiDB-lite"/>
    </source>
</evidence>
<dbReference type="InterPro" id="IPR004330">
    <property type="entry name" value="FAR1_DNA_bnd_dom"/>
</dbReference>
<dbReference type="EMBL" id="SDMP01000016">
    <property type="protein sequence ID" value="RYR04157.1"/>
    <property type="molecule type" value="Genomic_DNA"/>
</dbReference>
<reference evidence="3 4" key="1">
    <citation type="submission" date="2019-01" db="EMBL/GenBank/DDBJ databases">
        <title>Sequencing of cultivated peanut Arachis hypogaea provides insights into genome evolution and oil improvement.</title>
        <authorList>
            <person name="Chen X."/>
        </authorList>
    </citation>
    <scope>NUCLEOTIDE SEQUENCE [LARGE SCALE GENOMIC DNA]</scope>
    <source>
        <strain evidence="4">cv. Fuhuasheng</strain>
        <tissue evidence="3">Leaves</tissue>
    </source>
</reference>
<dbReference type="Pfam" id="PF03101">
    <property type="entry name" value="FAR1"/>
    <property type="match status" value="1"/>
</dbReference>
<feature type="region of interest" description="Disordered" evidence="1">
    <location>
        <begin position="65"/>
        <end position="107"/>
    </location>
</feature>
<keyword evidence="4" id="KW-1185">Reference proteome</keyword>
<gene>
    <name evidence="3" type="ORF">Ahy_B06g083746</name>
</gene>
<sequence>MELFGGEIGKQASWVVGVPPVRHRLKKVVRVDLNIMCQEQVGATGISVALAVTTFIEHLGMDSGSEGNSNFSGQWTDGWSSDSDEEEVWKGDEGGTVPSSESLSGSGDQISDYVKTSMLSNVVALDDAEFHGVEEAYAIYVVYEKATGFAIRKSDSIKDDEGNVVRKFFYCNRHGLREKKHYEKVDRKRAHKTEITTNCNAKFVVFLDKQSGKWRMKTFVQDHNHDLALPALTNVMLAHCNINEGDKAHIHSMHEAGFQTSQIKGIFPYLSGGYRNVHFIKKDFYNYIDDVRHSRIVQRDAQQQSFILRGKLRDESMKEAIRAEFPNATHRLYTWHLARNAVLNIKDNDFCAAFKTVVYGHFEVEEFDHIGIPCSYIIFVLKELENDVLPMGLVLKRWCKDAKSRSFHDSDGGLDHNRAFRRWYGSLWTACLPMCLLAAQQPTMYEYAAVKIAQLLKEVEAEVSKGNSSTFKQATTDGCDILDPKIIKSKGAPWSSGNGKMGRWCRRRHGFGHGRRNCTANKDDISDEGQVWDKVSMAGKDIAVPKNCGVSQDNIFA</sequence>
<evidence type="ECO:0000259" key="2">
    <source>
        <dbReference type="Pfam" id="PF03101"/>
    </source>
</evidence>
<dbReference type="AlphaFoldDB" id="A0A444YQH5"/>
<feature type="compositionally biased region" description="Polar residues" evidence="1">
    <location>
        <begin position="97"/>
        <end position="107"/>
    </location>
</feature>
<comment type="caution">
    <text evidence="3">The sequence shown here is derived from an EMBL/GenBank/DDBJ whole genome shotgun (WGS) entry which is preliminary data.</text>
</comment>
<name>A0A444YQH5_ARAHY</name>
<proteinExistence type="predicted"/>